<dbReference type="STRING" id="401625.A0A0P1BK46"/>
<keyword evidence="3" id="KW-0813">Transport</keyword>
<dbReference type="Proteomes" id="UP000054845">
    <property type="component" value="Unassembled WGS sequence"/>
</dbReference>
<feature type="region of interest" description="Disordered" evidence="11">
    <location>
        <begin position="622"/>
        <end position="704"/>
    </location>
</feature>
<evidence type="ECO:0000313" key="15">
    <source>
        <dbReference type="Proteomes" id="UP000054845"/>
    </source>
</evidence>
<feature type="transmembrane region" description="Helical" evidence="12">
    <location>
        <begin position="231"/>
        <end position="253"/>
    </location>
</feature>
<proteinExistence type="inferred from homology"/>
<dbReference type="GO" id="GO:0015385">
    <property type="term" value="F:sodium:proton antiporter activity"/>
    <property type="evidence" value="ECO:0007669"/>
    <property type="project" value="InterPro"/>
</dbReference>
<dbReference type="GO" id="GO:0042391">
    <property type="term" value="P:regulation of membrane potential"/>
    <property type="evidence" value="ECO:0007669"/>
    <property type="project" value="InterPro"/>
</dbReference>
<keyword evidence="8" id="KW-0406">Ion transport</keyword>
<feature type="compositionally biased region" description="Acidic residues" evidence="11">
    <location>
        <begin position="584"/>
        <end position="597"/>
    </location>
</feature>
<evidence type="ECO:0000256" key="5">
    <source>
        <dbReference type="ARBA" id="ARBA00022692"/>
    </source>
</evidence>
<evidence type="ECO:0000256" key="2">
    <source>
        <dbReference type="ARBA" id="ARBA00005248"/>
    </source>
</evidence>
<feature type="region of interest" description="Disordered" evidence="11">
    <location>
        <begin position="968"/>
        <end position="1007"/>
    </location>
</feature>
<evidence type="ECO:0000256" key="9">
    <source>
        <dbReference type="ARBA" id="ARBA00023136"/>
    </source>
</evidence>
<evidence type="ECO:0000256" key="4">
    <source>
        <dbReference type="ARBA" id="ARBA00022449"/>
    </source>
</evidence>
<name>A0A0P1BK46_9BASI</name>
<reference evidence="14 15" key="1">
    <citation type="submission" date="2014-09" db="EMBL/GenBank/DDBJ databases">
        <authorList>
            <person name="Magalhaes I.L.F."/>
            <person name="Oliveira U."/>
            <person name="Santos F.R."/>
            <person name="Vidigal T.H.D.A."/>
            <person name="Brescovit A.D."/>
            <person name="Santos A.J."/>
        </authorList>
    </citation>
    <scope>NUCLEOTIDE SEQUENCE [LARGE SCALE GENOMIC DNA]</scope>
</reference>
<dbReference type="EMBL" id="CCYA01000318">
    <property type="protein sequence ID" value="CEH16540.1"/>
    <property type="molecule type" value="Genomic_DNA"/>
</dbReference>
<feature type="compositionally biased region" description="Low complexity" evidence="11">
    <location>
        <begin position="541"/>
        <end position="569"/>
    </location>
</feature>
<evidence type="ECO:0000256" key="6">
    <source>
        <dbReference type="ARBA" id="ARBA00022989"/>
    </source>
</evidence>
<sequence>MDSEMTDMASEAIANVEPGSFRPFEVTAVHIIYTALGGFIVIFGMLSLFIKERLYMGEAPLAALFGIIIGPVAATIFDPTAWGGNHMGTPGGHVTNEVTLEVLRVTLALSVFAIGVELPKKYLLRHWRSVFILLGPVMIWGWMITGLLIWGLIPGLDFLNSLVVAAAVTPTDPILAQAVIGGPWAEQHVPAHIRHILLCESGCNDGAAFPFLFLSIFLTTHRDNTGRAIALWFYDALGYQIILGTLLGALIGFLARKFMRFSERHKLIDRESFVAQYISLAVLSMGVGVLLGSDDLLGAFACGTAFAWDGWFTRQTEESNFSNIVDLLFNVASFVYIGALMPFHNWVNAEIGLTLGRLFPLSILTLLLKRIPPILILWKWIPDIKSFREALFAAHFGPIGAGALFISTLARTELPEEVNYPPENGIDHLAATCQSIVLFFILSSIIVHGLSIPFFNFSRHATTITRTWSRHASMRLTQTQEGGEPGWLHRVRRFKTGDTLKHEEGQMSEIERVLNAQLGVIGRGAIGGDAEKELRKEDTQNGTSNSAEGSGSGADESSSSGGERGPSTPFVGLLNKRTEKDLEKADEEDVDDPEDYDGGYTHDPSSEWGGEDCIEMRRYREKRAREREERRVRERANEQRKSGDRDDARRAEQRDAEDGDIGEAPMDRELHQGQVPEPLADDVREEQRRAGVSGAHDAQGAGSGGTYPCMRSWVEGHKLLLEYQKSRSSEPEVHILELTDGDREALHESETPAHAWVRHHAEGIEQHLGITEHHEWTPKQAVANIIHHGIVDKYNDHIRSTRNNSQGGQATSQKRTTSASPHSDDGRFERDERAALIYGGLSAASGLRNRRGDSKSPTTVARRGSSAQGSDEGNSSSSKSPTRSSSKAEKVSKPMVHSTRPAGATAGRRLSLRKRLLAGHINFQGRRGGQDDEGLEAHEEVISEDSAFSAPASAQTSAPRPTSIFMGQSDGGGRSGAGFPRTDSLPSTPRSATRFLPRTASAGGLADDSYQKGTVQWVDVADKKHEHVPGLHPAPRGRATSAAGKPSSRSASPHGATPTEAERYSKHLGRTRTVSNASQAEAKDVPGSTAIEDESSPSGGGTGSGHARRSKGRIGSLLSSLTSARHSSQNSDGEMESPRTPVSRFLARPSTLSAEPEPNLQAAPPRAATTMSSETGILSSASQFDNVKADEMDEHLKSSSTPGSASQSVMLDLPGQDDPVAPGSRYP</sequence>
<protein>
    <submittedName>
        <fullName evidence="14">Related to na h antiporter 1</fullName>
    </submittedName>
</protein>
<evidence type="ECO:0000313" key="14">
    <source>
        <dbReference type="EMBL" id="CEH16540.1"/>
    </source>
</evidence>
<dbReference type="GO" id="GO:0036376">
    <property type="term" value="P:sodium ion export across plasma membrane"/>
    <property type="evidence" value="ECO:0007669"/>
    <property type="project" value="InterPro"/>
</dbReference>
<keyword evidence="6 12" id="KW-1133">Transmembrane helix</keyword>
<feature type="region of interest" description="Disordered" evidence="11">
    <location>
        <begin position="1027"/>
        <end position="1227"/>
    </location>
</feature>
<keyword evidence="7" id="KW-0915">Sodium</keyword>
<dbReference type="GO" id="GO:0120029">
    <property type="term" value="P:proton export across plasma membrane"/>
    <property type="evidence" value="ECO:0007669"/>
    <property type="project" value="InterPro"/>
</dbReference>
<evidence type="ECO:0000256" key="12">
    <source>
        <dbReference type="SAM" id="Phobius"/>
    </source>
</evidence>
<evidence type="ECO:0000256" key="1">
    <source>
        <dbReference type="ARBA" id="ARBA00004141"/>
    </source>
</evidence>
<evidence type="ECO:0000256" key="3">
    <source>
        <dbReference type="ARBA" id="ARBA00022448"/>
    </source>
</evidence>
<keyword evidence="9 12" id="KW-0472">Membrane</keyword>
<feature type="transmembrane region" description="Helical" evidence="12">
    <location>
        <begin position="61"/>
        <end position="82"/>
    </location>
</feature>
<dbReference type="PANTHER" id="PTHR31382:SF4">
    <property type="entry name" value="NA(+)_H(+) ANTIPORTER"/>
    <property type="match status" value="1"/>
</dbReference>
<evidence type="ECO:0000256" key="7">
    <source>
        <dbReference type="ARBA" id="ARBA00023053"/>
    </source>
</evidence>
<feature type="region of interest" description="Disordered" evidence="11">
    <location>
        <begin position="845"/>
        <end position="908"/>
    </location>
</feature>
<feature type="compositionally biased region" description="Polar residues" evidence="11">
    <location>
        <begin position="1117"/>
        <end position="1132"/>
    </location>
</feature>
<evidence type="ECO:0000256" key="10">
    <source>
        <dbReference type="ARBA" id="ARBA00023201"/>
    </source>
</evidence>
<feature type="transmembrane region" description="Helical" evidence="12">
    <location>
        <begin position="390"/>
        <end position="409"/>
    </location>
</feature>
<dbReference type="GO" id="GO:0005886">
    <property type="term" value="C:plasma membrane"/>
    <property type="evidence" value="ECO:0007669"/>
    <property type="project" value="InterPro"/>
</dbReference>
<dbReference type="InterPro" id="IPR004712">
    <property type="entry name" value="Na+/H+_antiporter_fungi"/>
</dbReference>
<feature type="transmembrane region" description="Helical" evidence="12">
    <location>
        <begin position="102"/>
        <end position="118"/>
    </location>
</feature>
<feature type="transmembrane region" description="Helical" evidence="12">
    <location>
        <begin position="273"/>
        <end position="290"/>
    </location>
</feature>
<keyword evidence="5 12" id="KW-0812">Transmembrane</keyword>
<dbReference type="PANTHER" id="PTHR31382">
    <property type="entry name" value="NA(+)/H(+) ANTIPORTER"/>
    <property type="match status" value="1"/>
</dbReference>
<keyword evidence="15" id="KW-1185">Reference proteome</keyword>
<feature type="transmembrane region" description="Helical" evidence="12">
    <location>
        <begin position="130"/>
        <end position="153"/>
    </location>
</feature>
<keyword evidence="10" id="KW-0739">Sodium transport</keyword>
<organism evidence="14 15">
    <name type="scientific">Ceraceosorus bombacis</name>
    <dbReference type="NCBI Taxonomy" id="401625"/>
    <lineage>
        <taxon>Eukaryota</taxon>
        <taxon>Fungi</taxon>
        <taxon>Dikarya</taxon>
        <taxon>Basidiomycota</taxon>
        <taxon>Ustilaginomycotina</taxon>
        <taxon>Exobasidiomycetes</taxon>
        <taxon>Ceraceosorales</taxon>
        <taxon>Ceraceosoraceae</taxon>
        <taxon>Ceraceosorus</taxon>
    </lineage>
</organism>
<dbReference type="AlphaFoldDB" id="A0A0P1BK46"/>
<accession>A0A0P1BK46</accession>
<feature type="compositionally biased region" description="Polar residues" evidence="11">
    <location>
        <begin position="1198"/>
        <end position="1209"/>
    </location>
</feature>
<feature type="transmembrane region" description="Helical" evidence="12">
    <location>
        <begin position="358"/>
        <end position="378"/>
    </location>
</feature>
<feature type="region of interest" description="Disordered" evidence="11">
    <location>
        <begin position="529"/>
        <end position="610"/>
    </location>
</feature>
<feature type="compositionally biased region" description="Low complexity" evidence="11">
    <location>
        <begin position="865"/>
        <end position="885"/>
    </location>
</feature>
<feature type="compositionally biased region" description="Basic and acidic residues" evidence="11">
    <location>
        <begin position="529"/>
        <end position="539"/>
    </location>
</feature>
<dbReference type="OrthoDB" id="2190219at2759"/>
<feature type="transmembrane region" description="Helical" evidence="12">
    <location>
        <begin position="429"/>
        <end position="450"/>
    </location>
</feature>
<feature type="domain" description="Cation/H+ exchanger transmembrane" evidence="13">
    <location>
        <begin position="45"/>
        <end position="455"/>
    </location>
</feature>
<dbReference type="Pfam" id="PF00999">
    <property type="entry name" value="Na_H_Exchanger"/>
    <property type="match status" value="1"/>
</dbReference>
<dbReference type="InterPro" id="IPR006153">
    <property type="entry name" value="Cation/H_exchanger_TM"/>
</dbReference>
<comment type="similarity">
    <text evidence="2">Belongs to the fungal Na(+)/H(+) exchanger family.</text>
</comment>
<feature type="region of interest" description="Disordered" evidence="11">
    <location>
        <begin position="798"/>
        <end position="828"/>
    </location>
</feature>
<keyword evidence="4" id="KW-0050">Antiport</keyword>
<evidence type="ECO:0000259" key="13">
    <source>
        <dbReference type="Pfam" id="PF00999"/>
    </source>
</evidence>
<evidence type="ECO:0000256" key="11">
    <source>
        <dbReference type="SAM" id="MobiDB-lite"/>
    </source>
</evidence>
<comment type="subcellular location">
    <subcellularLocation>
        <location evidence="1">Membrane</location>
        <topology evidence="1">Multi-pass membrane protein</topology>
    </subcellularLocation>
</comment>
<dbReference type="GO" id="GO:0030007">
    <property type="term" value="P:intracellular potassium ion homeostasis"/>
    <property type="evidence" value="ECO:0007669"/>
    <property type="project" value="TreeGrafter"/>
</dbReference>
<feature type="transmembrane region" description="Helical" evidence="12">
    <location>
        <begin position="28"/>
        <end position="49"/>
    </location>
</feature>
<evidence type="ECO:0000256" key="8">
    <source>
        <dbReference type="ARBA" id="ARBA00023065"/>
    </source>
</evidence>
<feature type="transmembrane region" description="Helical" evidence="12">
    <location>
        <begin position="324"/>
        <end position="346"/>
    </location>
</feature>
<feature type="compositionally biased region" description="Basic and acidic residues" evidence="11">
    <location>
        <begin position="622"/>
        <end position="656"/>
    </location>
</feature>
<feature type="compositionally biased region" description="Polar residues" evidence="11">
    <location>
        <begin position="801"/>
        <end position="821"/>
    </location>
</feature>
<feature type="compositionally biased region" description="Polar residues" evidence="11">
    <location>
        <begin position="1169"/>
        <end position="1185"/>
    </location>
</feature>
<feature type="compositionally biased region" description="Basic and acidic residues" evidence="11">
    <location>
        <begin position="1187"/>
        <end position="1197"/>
    </location>
</feature>